<feature type="non-terminal residue" evidence="2">
    <location>
        <position position="471"/>
    </location>
</feature>
<reference evidence="2" key="1">
    <citation type="submission" date="2022-06" db="EMBL/GenBank/DDBJ databases">
        <title>Uncovering the hologenomic basis of an extraordinary plant invasion.</title>
        <authorList>
            <person name="Bieker V.C."/>
            <person name="Martin M.D."/>
            <person name="Gilbert T."/>
            <person name="Hodgins K."/>
            <person name="Battlay P."/>
            <person name="Petersen B."/>
            <person name="Wilson J."/>
        </authorList>
    </citation>
    <scope>NUCLEOTIDE SEQUENCE</scope>
    <source>
        <strain evidence="2">AA19_3_7</strain>
        <tissue evidence="2">Leaf</tissue>
    </source>
</reference>
<accession>A0AAD5BK78</accession>
<dbReference type="Gene3D" id="1.20.1270.60">
    <property type="entry name" value="Arfaptin homology (AH) domain/BAR domain"/>
    <property type="match status" value="1"/>
</dbReference>
<keyword evidence="3" id="KW-1185">Reference proteome</keyword>
<dbReference type="PANTHER" id="PTHR34119:SF1">
    <property type="entry name" value="OS04G0394700 PROTEIN"/>
    <property type="match status" value="1"/>
</dbReference>
<proteinExistence type="predicted"/>
<gene>
    <name evidence="2" type="ORF">M8C21_004617</name>
</gene>
<evidence type="ECO:0000313" key="2">
    <source>
        <dbReference type="EMBL" id="KAI7724740.1"/>
    </source>
</evidence>
<dbReference type="Proteomes" id="UP001206925">
    <property type="component" value="Unassembled WGS sequence"/>
</dbReference>
<comment type="caution">
    <text evidence="2">The sequence shown here is derived from an EMBL/GenBank/DDBJ whole genome shotgun (WGS) entry which is preliminary data.</text>
</comment>
<organism evidence="2 3">
    <name type="scientific">Ambrosia artemisiifolia</name>
    <name type="common">Common ragweed</name>
    <dbReference type="NCBI Taxonomy" id="4212"/>
    <lineage>
        <taxon>Eukaryota</taxon>
        <taxon>Viridiplantae</taxon>
        <taxon>Streptophyta</taxon>
        <taxon>Embryophyta</taxon>
        <taxon>Tracheophyta</taxon>
        <taxon>Spermatophyta</taxon>
        <taxon>Magnoliopsida</taxon>
        <taxon>eudicotyledons</taxon>
        <taxon>Gunneridae</taxon>
        <taxon>Pentapetalae</taxon>
        <taxon>asterids</taxon>
        <taxon>campanulids</taxon>
        <taxon>Asterales</taxon>
        <taxon>Asteraceae</taxon>
        <taxon>Asteroideae</taxon>
        <taxon>Heliantheae alliance</taxon>
        <taxon>Heliantheae</taxon>
        <taxon>Ambrosia</taxon>
    </lineage>
</organism>
<dbReference type="InterPro" id="IPR037488">
    <property type="entry name" value="At2g33490-like"/>
</dbReference>
<evidence type="ECO:0000313" key="3">
    <source>
        <dbReference type="Proteomes" id="UP001206925"/>
    </source>
</evidence>
<dbReference type="SUPFAM" id="SSF103657">
    <property type="entry name" value="BAR/IMD domain-like"/>
    <property type="match status" value="1"/>
</dbReference>
<evidence type="ECO:0000256" key="1">
    <source>
        <dbReference type="SAM" id="MobiDB-lite"/>
    </source>
</evidence>
<sequence>DMQDMRDCYDSLLTAAASTTNTAYESLQEMGSCLLEKTALSDDEDSGRVLLMLGKVQFEIQKLIDIYRSHLSQTITAPSQSLVNELLIVEDMKKQCDDKRETYEALKTQYEKGKMKGSKVEHVSSRQLQTACDEFDEDATLKAYKSLEAIEPHVKATTEQQHIDYHFSGLEDDDRDSVFLTDDDEDEEDDDSDYNDDTFVDSELNTDQHMNVRKNELDNEEITFPQVPVKSAMVNMNRKPLGDSTIDLNKGYKSAPLSMESNYDPSERYRQMRQSSVRKLNTYVLPTPLEKKSVTSGIESQTQSQGPKPKPSTNIYHSMPLEKSSGKPTPLPAPQTVHSSPPIDPHSTSSAKKIKRYAFSGPLTGNSQLNKTPLYASGPIGSTARHLPVSGSVLPTSLTQPLSSSEAYPLSSSMVSTPVISELHELPRPPVKKDSKKPSKVGFSAPLVTYKHSPDTSMVSPPLSPIEFKVI</sequence>
<dbReference type="PANTHER" id="PTHR34119">
    <property type="entry name" value="HYDROXYPROLINE-RICH GLYCOPROTEIN-LIKE"/>
    <property type="match status" value="1"/>
</dbReference>
<dbReference type="AlphaFoldDB" id="A0AAD5BK78"/>
<feature type="compositionally biased region" description="Basic and acidic residues" evidence="1">
    <location>
        <begin position="424"/>
        <end position="437"/>
    </location>
</feature>
<name>A0AAD5BK78_AMBAR</name>
<feature type="region of interest" description="Disordered" evidence="1">
    <location>
        <begin position="424"/>
        <end position="445"/>
    </location>
</feature>
<feature type="region of interest" description="Disordered" evidence="1">
    <location>
        <begin position="174"/>
        <end position="200"/>
    </location>
</feature>
<dbReference type="CDD" id="cd07307">
    <property type="entry name" value="BAR"/>
    <property type="match status" value="1"/>
</dbReference>
<protein>
    <submittedName>
        <fullName evidence="2">Uncharacterized protein</fullName>
    </submittedName>
</protein>
<feature type="compositionally biased region" description="Polar residues" evidence="1">
    <location>
        <begin position="294"/>
        <end position="316"/>
    </location>
</feature>
<feature type="region of interest" description="Disordered" evidence="1">
    <location>
        <begin position="291"/>
        <end position="351"/>
    </location>
</feature>
<dbReference type="InterPro" id="IPR027267">
    <property type="entry name" value="AH/BAR_dom_sf"/>
</dbReference>
<dbReference type="EMBL" id="JAMZMK010012171">
    <property type="protein sequence ID" value="KAI7724740.1"/>
    <property type="molecule type" value="Genomic_DNA"/>
</dbReference>